<dbReference type="InterPro" id="IPR022198">
    <property type="entry name" value="DUF3723"/>
</dbReference>
<feature type="coiled-coil region" evidence="5">
    <location>
        <begin position="610"/>
        <end position="663"/>
    </location>
</feature>
<keyword evidence="9" id="KW-1185">Reference proteome</keyword>
<dbReference type="InterPro" id="IPR003653">
    <property type="entry name" value="Peptidase_C48_C"/>
</dbReference>
<organism evidence="8 9">
    <name type="scientific">Glutinoglossum americanum</name>
    <dbReference type="NCBI Taxonomy" id="1670608"/>
    <lineage>
        <taxon>Eukaryota</taxon>
        <taxon>Fungi</taxon>
        <taxon>Dikarya</taxon>
        <taxon>Ascomycota</taxon>
        <taxon>Pezizomycotina</taxon>
        <taxon>Geoglossomycetes</taxon>
        <taxon>Geoglossales</taxon>
        <taxon>Geoglossaceae</taxon>
        <taxon>Glutinoglossum</taxon>
    </lineage>
</organism>
<evidence type="ECO:0000256" key="3">
    <source>
        <dbReference type="ARBA" id="ARBA00022801"/>
    </source>
</evidence>
<dbReference type="SUPFAM" id="SSF54001">
    <property type="entry name" value="Cysteine proteinases"/>
    <property type="match status" value="1"/>
</dbReference>
<evidence type="ECO:0000256" key="6">
    <source>
        <dbReference type="SAM" id="MobiDB-lite"/>
    </source>
</evidence>
<evidence type="ECO:0000256" key="2">
    <source>
        <dbReference type="ARBA" id="ARBA00022670"/>
    </source>
</evidence>
<protein>
    <recommendedName>
        <fullName evidence="7">Ubiquitin-like protease family profile domain-containing protein</fullName>
    </recommendedName>
</protein>
<feature type="coiled-coil region" evidence="5">
    <location>
        <begin position="757"/>
        <end position="916"/>
    </location>
</feature>
<feature type="compositionally biased region" description="Basic and acidic residues" evidence="6">
    <location>
        <begin position="1068"/>
        <end position="1082"/>
    </location>
</feature>
<dbReference type="OrthoDB" id="4227485at2759"/>
<keyword evidence="3" id="KW-0378">Hydrolase</keyword>
<gene>
    <name evidence="8" type="ORF">FGG08_003152</name>
</gene>
<dbReference type="Pfam" id="PF02902">
    <property type="entry name" value="Peptidase_C48"/>
    <property type="match status" value="1"/>
</dbReference>
<evidence type="ECO:0000259" key="7">
    <source>
        <dbReference type="PROSITE" id="PS50600"/>
    </source>
</evidence>
<dbReference type="Gene3D" id="3.40.395.10">
    <property type="entry name" value="Adenoviral Proteinase, Chain A"/>
    <property type="match status" value="1"/>
</dbReference>
<dbReference type="PROSITE" id="PS50600">
    <property type="entry name" value="ULP_PROTEASE"/>
    <property type="match status" value="1"/>
</dbReference>
<feature type="compositionally biased region" description="Polar residues" evidence="6">
    <location>
        <begin position="709"/>
        <end position="724"/>
    </location>
</feature>
<evidence type="ECO:0000256" key="1">
    <source>
        <dbReference type="ARBA" id="ARBA00005234"/>
    </source>
</evidence>
<dbReference type="Pfam" id="PF12520">
    <property type="entry name" value="DUF3723"/>
    <property type="match status" value="1"/>
</dbReference>
<dbReference type="GO" id="GO:0016926">
    <property type="term" value="P:protein desumoylation"/>
    <property type="evidence" value="ECO:0007669"/>
    <property type="project" value="TreeGrafter"/>
</dbReference>
<proteinExistence type="inferred from homology"/>
<evidence type="ECO:0000313" key="9">
    <source>
        <dbReference type="Proteomes" id="UP000698800"/>
    </source>
</evidence>
<dbReference type="GO" id="GO:0016929">
    <property type="term" value="F:deSUMOylase activity"/>
    <property type="evidence" value="ECO:0007669"/>
    <property type="project" value="TreeGrafter"/>
</dbReference>
<dbReference type="InterPro" id="IPR038765">
    <property type="entry name" value="Papain-like_cys_pep_sf"/>
</dbReference>
<dbReference type="GO" id="GO:0005634">
    <property type="term" value="C:nucleus"/>
    <property type="evidence" value="ECO:0007669"/>
    <property type="project" value="TreeGrafter"/>
</dbReference>
<accession>A0A9P8HYY0</accession>
<feature type="region of interest" description="Disordered" evidence="6">
    <location>
        <begin position="709"/>
        <end position="746"/>
    </location>
</feature>
<name>A0A9P8HYY0_9PEZI</name>
<feature type="region of interest" description="Disordered" evidence="6">
    <location>
        <begin position="1041"/>
        <end position="1086"/>
    </location>
</feature>
<reference evidence="8" key="1">
    <citation type="submission" date="2021-03" db="EMBL/GenBank/DDBJ databases">
        <title>Comparative genomics and phylogenomic investigation of the class Geoglossomycetes provide insights into ecological specialization and systematics.</title>
        <authorList>
            <person name="Melie T."/>
            <person name="Pirro S."/>
            <person name="Miller A.N."/>
            <person name="Quandt A."/>
        </authorList>
    </citation>
    <scope>NUCLEOTIDE SEQUENCE</scope>
    <source>
        <strain evidence="8">GBOQ0MN5Z8</strain>
    </source>
</reference>
<feature type="compositionally biased region" description="Basic and acidic residues" evidence="6">
    <location>
        <begin position="1043"/>
        <end position="1056"/>
    </location>
</feature>
<dbReference type="Proteomes" id="UP000698800">
    <property type="component" value="Unassembled WGS sequence"/>
</dbReference>
<keyword evidence="4" id="KW-0788">Thiol protease</keyword>
<evidence type="ECO:0000256" key="5">
    <source>
        <dbReference type="SAM" id="Coils"/>
    </source>
</evidence>
<dbReference type="PANTHER" id="PTHR12606">
    <property type="entry name" value="SENTRIN/SUMO-SPECIFIC PROTEASE"/>
    <property type="match status" value="1"/>
</dbReference>
<keyword evidence="5" id="KW-0175">Coiled coil</keyword>
<dbReference type="GO" id="GO:0006508">
    <property type="term" value="P:proteolysis"/>
    <property type="evidence" value="ECO:0007669"/>
    <property type="project" value="UniProtKB-KW"/>
</dbReference>
<evidence type="ECO:0000256" key="4">
    <source>
        <dbReference type="ARBA" id="ARBA00022807"/>
    </source>
</evidence>
<comment type="similarity">
    <text evidence="1">Belongs to the peptidase C48 family.</text>
</comment>
<dbReference type="EMBL" id="JAGHQL010000053">
    <property type="protein sequence ID" value="KAH0542481.1"/>
    <property type="molecule type" value="Genomic_DNA"/>
</dbReference>
<feature type="domain" description="Ubiquitin-like protease family profile" evidence="7">
    <location>
        <begin position="1123"/>
        <end position="1293"/>
    </location>
</feature>
<dbReference type="PANTHER" id="PTHR12606:SF141">
    <property type="entry name" value="GH15225P-RELATED"/>
    <property type="match status" value="1"/>
</dbReference>
<comment type="caution">
    <text evidence="8">The sequence shown here is derived from an EMBL/GenBank/DDBJ whole genome shotgun (WGS) entry which is preliminary data.</text>
</comment>
<feature type="compositionally biased region" description="Basic residues" evidence="6">
    <location>
        <begin position="1057"/>
        <end position="1067"/>
    </location>
</feature>
<sequence length="1330" mass="153338">MEETADGGIEASKNGSFRGTARVHISRLSFDNNTGKRAISKKNINRLHRIFQLEGCLRLDSENDVPVQIEEDILAQALAESRLIDQDLKLLPNDGKPHFLHLPQNYQLECLHGQHRILAGKKYLEEEYVGEEEELWWTVKLYLKGSLSKDACIRIQEQHPNSQPVSDGEIFQKIRYYHKQDNVQAEGKWWARLSDTKQKDVKQLLKMEEFVLVLDELLEIPGLWSTVKLGTLHRFLTLKCDEEMLHFLRHILFVWDKILDRVPRSAIDQLTVANLELRTPMVSRKDSREIYAMMETVQLFPSVSDPAVRQTLLRNLSTISCLIPSMRVFLENLKYLEPCCNVLKGLMNFTQSSTIRQCLFKSYVAPPCLLVETCEGKLQSATATDNKLAAYLQLWIYAMRNFPEMVAVAPKKELGQEKPVVLEPNPKLWIEISKMAVSLGFRTPKALKWGKQNPDESVARAFLLRARPPTKYEFTSITIDMATKQIAKILSMAKQIKAKTRTLRLTLPHGGESRDRRCGRPFENSQIFDQEFLFLPYMSGEDAPNSGEDISSFFVKRNFLRSFFDTSIGVNLSQSNNGESNTATTALEPDDTDLMDVDTVTQHTGNLAATKEMESKIELLQKRVHEIQIEARREIESLLGQLARQQQQSAKQAQAEKECIRRAENAEMAMHEKAGELESQLQQIGRDRLKNDELKLQLETISTQMRNMEQSKQQMQLRLEQAQNRPKGEQQKNNLYNNRETSNEQQKADLVGSMLRVQELELELEKKAEKEELLQSQLNKISFENNQLQSTNAEQQRKYEETQRRYLEKVKKYSEKINESIRLRDEATERSRTLELQSLQDRKEYQEKVNGQLHSLMQQSKEAIERYQILESQSLQDRKEYQEKINDLEAQLRSQIQRSNEACQNFKLQNQALELQAQRNHTPPNPDTESTFQEGAIISKLKAIANRPTTELRRVHFEVFEKQPTSTKVSIPLDEQLVNELSAEVLSANWSIFHPSGSVIPNARMLFKLAKDSAKPNFSIVSKDSVKTFREKQRMIIIKRPNRHDGSDSEVQIRSKKDTRHVKKRRRLGDLKLNEGDPKSNEEGAQDPLPEWVLYWNPEWQKILDDAMKHSPDYVLATTSANSRLTQRSFQTLLPDYGSPNGQGRSGWLDDEIVNAYMQLLVDDASKRGQKAFALNSFFYKKLAESGPKSVERWTKRIKVGDKGILDADAIYIPVNQNNHWTMFVILSKEKCIAYLDSLNGTGIEQVRKIKEWLEFDLGKLWVEKEWTTYSSSPQQKNAKDCGVFAVTSAKMISLQYDPLSYSFANINTIRKKMVVELIKGEILRDEEQL</sequence>
<feature type="compositionally biased region" description="Polar residues" evidence="6">
    <location>
        <begin position="731"/>
        <end position="745"/>
    </location>
</feature>
<evidence type="ECO:0000313" key="8">
    <source>
        <dbReference type="EMBL" id="KAH0542481.1"/>
    </source>
</evidence>
<keyword evidence="2" id="KW-0645">Protease</keyword>